<evidence type="ECO:0000313" key="3">
    <source>
        <dbReference type="Proteomes" id="UP000703269"/>
    </source>
</evidence>
<sequence length="83" mass="9290">MAFTPLAAKTSEGAATVPQPRALRSPRTRTCCDSPAQVEDDEQIIPAESRQRKQTKVHSTSSWCGGRCHMEPNNVKQYEYRTP</sequence>
<evidence type="ECO:0000256" key="1">
    <source>
        <dbReference type="SAM" id="MobiDB-lite"/>
    </source>
</evidence>
<accession>A0A9P3GPK3</accession>
<protein>
    <submittedName>
        <fullName evidence="2">Uncharacterized protein</fullName>
    </submittedName>
</protein>
<name>A0A9P3GPK3_9APHY</name>
<dbReference type="Proteomes" id="UP000703269">
    <property type="component" value="Unassembled WGS sequence"/>
</dbReference>
<dbReference type="AlphaFoldDB" id="A0A9P3GPK3"/>
<feature type="region of interest" description="Disordered" evidence="1">
    <location>
        <begin position="1"/>
        <end position="62"/>
    </location>
</feature>
<organism evidence="2 3">
    <name type="scientific">Phanerochaete sordida</name>
    <dbReference type="NCBI Taxonomy" id="48140"/>
    <lineage>
        <taxon>Eukaryota</taxon>
        <taxon>Fungi</taxon>
        <taxon>Dikarya</taxon>
        <taxon>Basidiomycota</taxon>
        <taxon>Agaricomycotina</taxon>
        <taxon>Agaricomycetes</taxon>
        <taxon>Polyporales</taxon>
        <taxon>Phanerochaetaceae</taxon>
        <taxon>Phanerochaete</taxon>
    </lineage>
</organism>
<evidence type="ECO:0000313" key="2">
    <source>
        <dbReference type="EMBL" id="GJE99528.1"/>
    </source>
</evidence>
<proteinExistence type="predicted"/>
<dbReference type="EMBL" id="BPQB01000112">
    <property type="protein sequence ID" value="GJE99528.1"/>
    <property type="molecule type" value="Genomic_DNA"/>
</dbReference>
<comment type="caution">
    <text evidence="2">The sequence shown here is derived from an EMBL/GenBank/DDBJ whole genome shotgun (WGS) entry which is preliminary data.</text>
</comment>
<keyword evidence="3" id="KW-1185">Reference proteome</keyword>
<reference evidence="2 3" key="1">
    <citation type="submission" date="2021-08" db="EMBL/GenBank/DDBJ databases">
        <title>Draft Genome Sequence of Phanerochaete sordida strain YK-624.</title>
        <authorList>
            <person name="Mori T."/>
            <person name="Dohra H."/>
            <person name="Suzuki T."/>
            <person name="Kawagishi H."/>
            <person name="Hirai H."/>
        </authorList>
    </citation>
    <scope>NUCLEOTIDE SEQUENCE [LARGE SCALE GENOMIC DNA]</scope>
    <source>
        <strain evidence="2 3">YK-624</strain>
    </source>
</reference>
<gene>
    <name evidence="2" type="ORF">PsYK624_157940</name>
</gene>